<accession>A0A7S1J2Z8</accession>
<keyword evidence="2 6" id="KW-0812">Transmembrane</keyword>
<evidence type="ECO:0000256" key="4">
    <source>
        <dbReference type="ARBA" id="ARBA00022989"/>
    </source>
</evidence>
<feature type="chain" id="PRO_5031035317" description="GOST seven transmembrane domain-containing protein" evidence="7">
    <location>
        <begin position="18"/>
        <end position="460"/>
    </location>
</feature>
<keyword evidence="3 7" id="KW-0732">Signal</keyword>
<feature type="transmembrane region" description="Helical" evidence="6">
    <location>
        <begin position="224"/>
        <end position="242"/>
    </location>
</feature>
<dbReference type="AlphaFoldDB" id="A0A7S1J2Z8"/>
<dbReference type="GO" id="GO:0016020">
    <property type="term" value="C:membrane"/>
    <property type="evidence" value="ECO:0007669"/>
    <property type="project" value="UniProtKB-SubCell"/>
</dbReference>
<organism evidence="9">
    <name type="scientific">Eutreptiella gymnastica</name>
    <dbReference type="NCBI Taxonomy" id="73025"/>
    <lineage>
        <taxon>Eukaryota</taxon>
        <taxon>Discoba</taxon>
        <taxon>Euglenozoa</taxon>
        <taxon>Euglenida</taxon>
        <taxon>Spirocuta</taxon>
        <taxon>Euglenophyceae</taxon>
        <taxon>Eutreptiales</taxon>
        <taxon>Eutreptiaceae</taxon>
        <taxon>Eutreptiella</taxon>
    </lineage>
</organism>
<feature type="transmembrane region" description="Helical" evidence="6">
    <location>
        <begin position="405"/>
        <end position="424"/>
    </location>
</feature>
<dbReference type="GO" id="GO:0005794">
    <property type="term" value="C:Golgi apparatus"/>
    <property type="evidence" value="ECO:0007669"/>
    <property type="project" value="TreeGrafter"/>
</dbReference>
<proteinExistence type="predicted"/>
<evidence type="ECO:0000256" key="7">
    <source>
        <dbReference type="SAM" id="SignalP"/>
    </source>
</evidence>
<evidence type="ECO:0000256" key="1">
    <source>
        <dbReference type="ARBA" id="ARBA00004141"/>
    </source>
</evidence>
<evidence type="ECO:0000256" key="2">
    <source>
        <dbReference type="ARBA" id="ARBA00022692"/>
    </source>
</evidence>
<evidence type="ECO:0000256" key="5">
    <source>
        <dbReference type="ARBA" id="ARBA00023136"/>
    </source>
</evidence>
<evidence type="ECO:0000313" key="9">
    <source>
        <dbReference type="EMBL" id="CAD9031115.1"/>
    </source>
</evidence>
<dbReference type="EMBL" id="HBGA01113438">
    <property type="protein sequence ID" value="CAD9031115.1"/>
    <property type="molecule type" value="Transcribed_RNA"/>
</dbReference>
<evidence type="ECO:0000259" key="8">
    <source>
        <dbReference type="Pfam" id="PF06814"/>
    </source>
</evidence>
<dbReference type="InterPro" id="IPR009637">
    <property type="entry name" value="GPR107/GPR108-like"/>
</dbReference>
<gene>
    <name evidence="9" type="ORF">EGYM00392_LOCUS42257</name>
</gene>
<protein>
    <recommendedName>
        <fullName evidence="8">GOST seven transmembrane domain-containing protein</fullName>
    </recommendedName>
</protein>
<feature type="domain" description="GOST seven transmembrane" evidence="8">
    <location>
        <begin position="192"/>
        <end position="430"/>
    </location>
</feature>
<keyword evidence="5 6" id="KW-0472">Membrane</keyword>
<dbReference type="PANTHER" id="PTHR21229">
    <property type="entry name" value="LUNG SEVEN TRANSMEMBRANE RECEPTOR"/>
    <property type="match status" value="1"/>
</dbReference>
<evidence type="ECO:0000256" key="6">
    <source>
        <dbReference type="SAM" id="Phobius"/>
    </source>
</evidence>
<feature type="signal peptide" evidence="7">
    <location>
        <begin position="1"/>
        <end position="17"/>
    </location>
</feature>
<dbReference type="InterPro" id="IPR053937">
    <property type="entry name" value="GOST_TM"/>
</dbReference>
<feature type="transmembrane region" description="Helical" evidence="6">
    <location>
        <begin position="334"/>
        <end position="355"/>
    </location>
</feature>
<evidence type="ECO:0000256" key="3">
    <source>
        <dbReference type="ARBA" id="ARBA00022729"/>
    </source>
</evidence>
<sequence>MFPRGLALAFFFVLAQAEIFTLKINRGTRKVIDLGAFGFAGGKESNFTMILKKFEYRDQAGNLRKKSPAPVGFSLEERDTINSARLEQNVHYDPGTCFADLVRPDRITMVLPSTNWTIMDKKKEVLLREDITSINNQVIDLSDNLQAGFLALFFFNCNDGSQVSFDVEVHEFNTFDGITRDYLSWGKSNLPTMFFIFFALHMLCLVVWVMALSRNKMHAHKIHYLMAMLVFLKAISLFFEAIQYHTVKMDGHHHLSADLPYYFFLTMKGICLFVVILLIGTGWSFIKPFLGEKDKRIMMVVLPLQVIVNVAMIVVDTLNEGNSSWSTWRDVLRILDIVCCCAILLPIVWSIRNLREANTADGKVARNLVRLRQFRTFYILVVTYIYFTRIVVVLIRSALHYRVTWVAPCIFEFGTLLFYIFSGYKFRPGGDLYMAVEGEDLDELIDREEMEATHEPQAEA</sequence>
<dbReference type="PANTHER" id="PTHR21229:SF2">
    <property type="entry name" value="RE59932P"/>
    <property type="match status" value="1"/>
</dbReference>
<feature type="transmembrane region" description="Helical" evidence="6">
    <location>
        <begin position="193"/>
        <end position="212"/>
    </location>
</feature>
<feature type="transmembrane region" description="Helical" evidence="6">
    <location>
        <begin position="262"/>
        <end position="285"/>
    </location>
</feature>
<feature type="transmembrane region" description="Helical" evidence="6">
    <location>
        <begin position="297"/>
        <end position="314"/>
    </location>
</feature>
<feature type="transmembrane region" description="Helical" evidence="6">
    <location>
        <begin position="376"/>
        <end position="399"/>
    </location>
</feature>
<reference evidence="9" key="1">
    <citation type="submission" date="2021-01" db="EMBL/GenBank/DDBJ databases">
        <authorList>
            <person name="Corre E."/>
            <person name="Pelletier E."/>
            <person name="Niang G."/>
            <person name="Scheremetjew M."/>
            <person name="Finn R."/>
            <person name="Kale V."/>
            <person name="Holt S."/>
            <person name="Cochrane G."/>
            <person name="Meng A."/>
            <person name="Brown T."/>
            <person name="Cohen L."/>
        </authorList>
    </citation>
    <scope>NUCLEOTIDE SEQUENCE</scope>
    <source>
        <strain evidence="9">NIES-381</strain>
    </source>
</reference>
<keyword evidence="4 6" id="KW-1133">Transmembrane helix</keyword>
<comment type="subcellular location">
    <subcellularLocation>
        <location evidence="1">Membrane</location>
        <topology evidence="1">Multi-pass membrane protein</topology>
    </subcellularLocation>
</comment>
<name>A0A7S1J2Z8_9EUGL</name>
<dbReference type="Pfam" id="PF06814">
    <property type="entry name" value="GOST_TM"/>
    <property type="match status" value="1"/>
</dbReference>